<keyword evidence="4" id="KW-0130">Cell adhesion</keyword>
<evidence type="ECO:0000256" key="5">
    <source>
        <dbReference type="ARBA" id="ARBA00023136"/>
    </source>
</evidence>
<feature type="domain" description="F5/8 type C" evidence="8">
    <location>
        <begin position="26"/>
        <end position="184"/>
    </location>
</feature>
<evidence type="ECO:0008006" key="13">
    <source>
        <dbReference type="Google" id="ProtNLM"/>
    </source>
</evidence>
<evidence type="ECO:0000256" key="7">
    <source>
        <dbReference type="SAM" id="SignalP"/>
    </source>
</evidence>
<dbReference type="Proteomes" id="UP001519460">
    <property type="component" value="Unassembled WGS sequence"/>
</dbReference>
<dbReference type="Pfam" id="PF00094">
    <property type="entry name" value="VWD"/>
    <property type="match status" value="1"/>
</dbReference>
<feature type="signal peptide" evidence="7">
    <location>
        <begin position="1"/>
        <end position="21"/>
    </location>
</feature>
<keyword evidence="12" id="KW-1185">Reference proteome</keyword>
<evidence type="ECO:0000313" key="11">
    <source>
        <dbReference type="EMBL" id="KAK7469516.1"/>
    </source>
</evidence>
<dbReference type="InterPro" id="IPR008979">
    <property type="entry name" value="Galactose-bd-like_sf"/>
</dbReference>
<dbReference type="GO" id="GO:0007155">
    <property type="term" value="P:cell adhesion"/>
    <property type="evidence" value="ECO:0007669"/>
    <property type="project" value="UniProtKB-KW"/>
</dbReference>
<dbReference type="InterPro" id="IPR000421">
    <property type="entry name" value="FA58C"/>
</dbReference>
<dbReference type="InterPro" id="IPR001846">
    <property type="entry name" value="VWF_type-D"/>
</dbReference>
<proteinExistence type="predicted"/>
<keyword evidence="7" id="KW-0732">Signal</keyword>
<evidence type="ECO:0000256" key="4">
    <source>
        <dbReference type="ARBA" id="ARBA00022889"/>
    </source>
</evidence>
<dbReference type="InterPro" id="IPR050633">
    <property type="entry name" value="Neuropilin_MCO_CoagFactor"/>
</dbReference>
<dbReference type="GO" id="GO:0012505">
    <property type="term" value="C:endomembrane system"/>
    <property type="evidence" value="ECO:0007669"/>
    <property type="project" value="UniProtKB-SubCell"/>
</dbReference>
<dbReference type="AlphaFoldDB" id="A0ABD0JBD4"/>
<dbReference type="EMBL" id="JACVVK020000514">
    <property type="protein sequence ID" value="KAK7469516.1"/>
    <property type="molecule type" value="Genomic_DNA"/>
</dbReference>
<comment type="subcellular location">
    <subcellularLocation>
        <location evidence="1">Endomembrane system</location>
        <topology evidence="1">Peripheral membrane protein</topology>
    </subcellularLocation>
    <subcellularLocation>
        <location evidence="2">Secreted</location>
    </subcellularLocation>
</comment>
<reference evidence="11 12" key="1">
    <citation type="journal article" date="2023" name="Sci. Data">
        <title>Genome assembly of the Korean intertidal mud-creeper Batillaria attramentaria.</title>
        <authorList>
            <person name="Patra A.K."/>
            <person name="Ho P.T."/>
            <person name="Jun S."/>
            <person name="Lee S.J."/>
            <person name="Kim Y."/>
            <person name="Won Y.J."/>
        </authorList>
    </citation>
    <scope>NUCLEOTIDE SEQUENCE [LARGE SCALE GENOMIC DNA]</scope>
    <source>
        <strain evidence="11">Wonlab-2016</strain>
    </source>
</reference>
<dbReference type="PANTHER" id="PTHR46806:SF5">
    <property type="entry name" value="F5_8 TYPE C DOMAIN-CONTAINING PROTEIN"/>
    <property type="match status" value="1"/>
</dbReference>
<keyword evidence="3" id="KW-0964">Secreted</keyword>
<dbReference type="SMART" id="SM00216">
    <property type="entry name" value="VWD"/>
    <property type="match status" value="1"/>
</dbReference>
<feature type="chain" id="PRO_5044770995" description="VWFD domain-containing protein" evidence="7">
    <location>
        <begin position="22"/>
        <end position="597"/>
    </location>
</feature>
<comment type="caution">
    <text evidence="11">The sequence shown here is derived from an EMBL/GenBank/DDBJ whole genome shotgun (WGS) entry which is preliminary data.</text>
</comment>
<evidence type="ECO:0000256" key="3">
    <source>
        <dbReference type="ARBA" id="ARBA00022525"/>
    </source>
</evidence>
<feature type="domain" description="VWFD" evidence="10">
    <location>
        <begin position="425"/>
        <end position="597"/>
    </location>
</feature>
<evidence type="ECO:0000259" key="9">
    <source>
        <dbReference type="PROSITE" id="PS50835"/>
    </source>
</evidence>
<evidence type="ECO:0000259" key="8">
    <source>
        <dbReference type="PROSITE" id="PS50022"/>
    </source>
</evidence>
<dbReference type="GO" id="GO:0005576">
    <property type="term" value="C:extracellular region"/>
    <property type="evidence" value="ECO:0007669"/>
    <property type="project" value="UniProtKB-SubCell"/>
</dbReference>
<dbReference type="PROSITE" id="PS51233">
    <property type="entry name" value="VWFD"/>
    <property type="match status" value="1"/>
</dbReference>
<gene>
    <name evidence="11" type="ORF">BaRGS_00036462</name>
</gene>
<protein>
    <recommendedName>
        <fullName evidence="13">VWFD domain-containing protein</fullName>
    </recommendedName>
</protein>
<evidence type="ECO:0000313" key="12">
    <source>
        <dbReference type="Proteomes" id="UP001519460"/>
    </source>
</evidence>
<feature type="domain" description="Ig-like" evidence="9">
    <location>
        <begin position="192"/>
        <end position="268"/>
    </location>
</feature>
<evidence type="ECO:0000256" key="6">
    <source>
        <dbReference type="ARBA" id="ARBA00023157"/>
    </source>
</evidence>
<evidence type="ECO:0000256" key="1">
    <source>
        <dbReference type="ARBA" id="ARBA00004184"/>
    </source>
</evidence>
<dbReference type="SUPFAM" id="SSF49785">
    <property type="entry name" value="Galactose-binding domain-like"/>
    <property type="match status" value="1"/>
</dbReference>
<evidence type="ECO:0000259" key="10">
    <source>
        <dbReference type="PROSITE" id="PS51233"/>
    </source>
</evidence>
<keyword evidence="5" id="KW-0472">Membrane</keyword>
<accession>A0ABD0JBD4</accession>
<dbReference type="Gene3D" id="2.60.120.260">
    <property type="entry name" value="Galactose-binding domain-like"/>
    <property type="match status" value="1"/>
</dbReference>
<dbReference type="PROSITE" id="PS50835">
    <property type="entry name" value="IG_LIKE"/>
    <property type="match status" value="1"/>
</dbReference>
<sequence>MLLACLLALTLGSTVTPVVRGQGSGCDSQLGLEDGRIQTEQLHASSVASDIQIGFARFNCCTDQATGAWCPDQNAAGDQWLEVRLYRPVNLTALFLQKPATDNTDDPVPTLNTFFVSVELATSPPGVLTTLSGDDGNPQEFTANYTANGEYRLDLPADLVVRRVRIQTANYTTRPCFRLELLGCSAPEGLVPAGIESPEVSLDYRSLDDMELVCMLRNDLAFGIQYQVTWYMNDVNVSTVMLTDQEQSARLNVTSSSFSQKQTHRCQIAACYSPDCEAGVLSDVKESNTYRPEILLLNTEDIQLEEGGPSAFVNFTTGGQTSDCTVNVLTFVADSPNLQCVSANPRTLPQLIFPDSSQSSLCYIQVTNENWRGTSSIPVTANQDGWLDGATESTITLTVRVGDQIFYQESDKTIKVTVSDQDTRAVCYSLNNPHVTTFDGKTYDADESGEYVLYRHKTLPYEVRAFYKKCVSDSSPRCNCGAAVRAGDDVVLFTGCTPGEAIRVHLFANGDIESGLVVRRYYGGNRYEVTLPTGARLVLREGYSGLIHLWFYPSPLDFNQTQGLCGSFDGDSSNDLERIDGGIAQDGQLSIFIDDWK</sequence>
<evidence type="ECO:0000256" key="2">
    <source>
        <dbReference type="ARBA" id="ARBA00004613"/>
    </source>
</evidence>
<dbReference type="PANTHER" id="PTHR46806">
    <property type="entry name" value="F5/8 TYPE C DOMAIN-CONTAINING PROTEIN"/>
    <property type="match status" value="1"/>
</dbReference>
<organism evidence="11 12">
    <name type="scientific">Batillaria attramentaria</name>
    <dbReference type="NCBI Taxonomy" id="370345"/>
    <lineage>
        <taxon>Eukaryota</taxon>
        <taxon>Metazoa</taxon>
        <taxon>Spiralia</taxon>
        <taxon>Lophotrochozoa</taxon>
        <taxon>Mollusca</taxon>
        <taxon>Gastropoda</taxon>
        <taxon>Caenogastropoda</taxon>
        <taxon>Sorbeoconcha</taxon>
        <taxon>Cerithioidea</taxon>
        <taxon>Batillariidae</taxon>
        <taxon>Batillaria</taxon>
    </lineage>
</organism>
<dbReference type="InterPro" id="IPR007110">
    <property type="entry name" value="Ig-like_dom"/>
</dbReference>
<keyword evidence="6" id="KW-1015">Disulfide bond</keyword>
<name>A0ABD0JBD4_9CAEN</name>
<dbReference type="PROSITE" id="PS50022">
    <property type="entry name" value="FA58C_3"/>
    <property type="match status" value="1"/>
</dbReference>